<dbReference type="InterPro" id="IPR016193">
    <property type="entry name" value="Cytidine_deaminase-like"/>
</dbReference>
<evidence type="ECO:0000313" key="16">
    <source>
        <dbReference type="EMBL" id="MDT0260015.1"/>
    </source>
</evidence>
<dbReference type="CDD" id="cd01284">
    <property type="entry name" value="Riboflavin_deaminase-reductase"/>
    <property type="match status" value="1"/>
</dbReference>
<dbReference type="Pfam" id="PF00383">
    <property type="entry name" value="dCMP_cyt_deam_1"/>
    <property type="match status" value="1"/>
</dbReference>
<evidence type="ECO:0000256" key="1">
    <source>
        <dbReference type="ARBA" id="ARBA00002151"/>
    </source>
</evidence>
<sequence length="353" mass="36655">MADTELAAMRHAARLARVVLGRTSPNPPVAAVILDPAGHIVGEGATRPPGEEHAEVLALRAAGDRAGGGTAVVTLEPCNHTGRTGPCTEALIAAGVARVVYAVDDPNPVAAGGAQRLRNAGLQVVAGVLRDEVADGALRAWLHGVAQARPLVTWKFASTLDGRTAAADGSSRWVTNQVSRADVHALRDTVDAVLVGSGTVLADDPQLTVRQVGGVADGELAARQPLRVVLDRRGRVPRTARVFDGAAETLVLDTAVPRFALKALFDRGVRHVLLEGGATLAGAFLEARLIDDVVGYVAPKLLGDGTGVLRDAGITTMAEAVFLSVVDVARLGDDVKITGRPVWADSGNVRRED</sequence>
<keyword evidence="14 16" id="KW-0378">Hydrolase</keyword>
<evidence type="ECO:0000259" key="15">
    <source>
        <dbReference type="PROSITE" id="PS51747"/>
    </source>
</evidence>
<dbReference type="RefSeq" id="WP_311421172.1">
    <property type="nucleotide sequence ID" value="NZ_JAVREH010000001.1"/>
</dbReference>
<comment type="pathway">
    <text evidence="2 14">Cofactor biosynthesis; riboflavin biosynthesis; 5-amino-6-(D-ribitylamino)uracil from GTP: step 2/4.</text>
</comment>
<dbReference type="InterPro" id="IPR050765">
    <property type="entry name" value="Riboflavin_Biosynth_HTPR"/>
</dbReference>
<dbReference type="SUPFAM" id="SSF53927">
    <property type="entry name" value="Cytidine deaminase-like"/>
    <property type="match status" value="1"/>
</dbReference>
<dbReference type="EC" id="1.1.1.193" evidence="14"/>
<comment type="similarity">
    <text evidence="4 14">In the N-terminal section; belongs to the cytidine and deoxycytidylate deaminase family.</text>
</comment>
<dbReference type="GO" id="GO:0008703">
    <property type="term" value="F:5-amino-6-(5-phosphoribosylamino)uracil reductase activity"/>
    <property type="evidence" value="ECO:0007669"/>
    <property type="project" value="UniProtKB-EC"/>
</dbReference>
<evidence type="ECO:0000256" key="7">
    <source>
        <dbReference type="ARBA" id="ARBA00022723"/>
    </source>
</evidence>
<evidence type="ECO:0000256" key="13">
    <source>
        <dbReference type="ARBA" id="ARBA00049886"/>
    </source>
</evidence>
<keyword evidence="6 14" id="KW-0686">Riboflavin biosynthesis</keyword>
<comment type="cofactor">
    <cofactor evidence="14">
        <name>Zn(2+)</name>
        <dbReference type="ChEBI" id="CHEBI:29105"/>
    </cofactor>
    <text evidence="14">Binds 1 zinc ion.</text>
</comment>
<feature type="domain" description="CMP/dCMP-type deaminase" evidence="15">
    <location>
        <begin position="3"/>
        <end position="125"/>
    </location>
</feature>
<dbReference type="InterPro" id="IPR016192">
    <property type="entry name" value="APOBEC/CMP_deaminase_Zn-bd"/>
</dbReference>
<evidence type="ECO:0000256" key="5">
    <source>
        <dbReference type="ARBA" id="ARBA00007417"/>
    </source>
</evidence>
<dbReference type="PANTHER" id="PTHR38011:SF7">
    <property type="entry name" value="2,5-DIAMINO-6-RIBOSYLAMINO-4(3H)-PYRIMIDINONE 5'-PHOSPHATE REDUCTASE"/>
    <property type="match status" value="1"/>
</dbReference>
<dbReference type="Proteomes" id="UP001183176">
    <property type="component" value="Unassembled WGS sequence"/>
</dbReference>
<dbReference type="InterPro" id="IPR002734">
    <property type="entry name" value="RibDG_C"/>
</dbReference>
<proteinExistence type="inferred from homology"/>
<evidence type="ECO:0000256" key="8">
    <source>
        <dbReference type="ARBA" id="ARBA00022833"/>
    </source>
</evidence>
<reference evidence="17" key="1">
    <citation type="submission" date="2023-07" db="EMBL/GenBank/DDBJ databases">
        <title>30 novel species of actinomycetes from the DSMZ collection.</title>
        <authorList>
            <person name="Nouioui I."/>
        </authorList>
    </citation>
    <scope>NUCLEOTIDE SEQUENCE [LARGE SCALE GENOMIC DNA]</scope>
    <source>
        <strain evidence="17">DSM 44399</strain>
    </source>
</reference>
<evidence type="ECO:0000256" key="3">
    <source>
        <dbReference type="ARBA" id="ARBA00004910"/>
    </source>
</evidence>
<dbReference type="PROSITE" id="PS00903">
    <property type="entry name" value="CYT_DCMP_DEAMINASES_1"/>
    <property type="match status" value="1"/>
</dbReference>
<evidence type="ECO:0000256" key="11">
    <source>
        <dbReference type="ARBA" id="ARBA00023268"/>
    </source>
</evidence>
<comment type="catalytic activity">
    <reaction evidence="13 14">
        <text>2,5-diamino-6-hydroxy-4-(5-phosphoribosylamino)-pyrimidine + H2O + H(+) = 5-amino-6-(5-phospho-D-ribosylamino)uracil + NH4(+)</text>
        <dbReference type="Rhea" id="RHEA:21868"/>
        <dbReference type="ChEBI" id="CHEBI:15377"/>
        <dbReference type="ChEBI" id="CHEBI:15378"/>
        <dbReference type="ChEBI" id="CHEBI:28938"/>
        <dbReference type="ChEBI" id="CHEBI:58453"/>
        <dbReference type="ChEBI" id="CHEBI:58614"/>
        <dbReference type="EC" id="3.5.4.26"/>
    </reaction>
</comment>
<dbReference type="EMBL" id="JAVREH010000001">
    <property type="protein sequence ID" value="MDT0260015.1"/>
    <property type="molecule type" value="Genomic_DNA"/>
</dbReference>
<evidence type="ECO:0000256" key="12">
    <source>
        <dbReference type="ARBA" id="ARBA00049861"/>
    </source>
</evidence>
<dbReference type="GO" id="GO:0008835">
    <property type="term" value="F:diaminohydroxyphosphoribosylaminopyrimidine deaminase activity"/>
    <property type="evidence" value="ECO:0007669"/>
    <property type="project" value="UniProtKB-EC"/>
</dbReference>
<keyword evidence="8 14" id="KW-0862">Zinc</keyword>
<comment type="catalytic activity">
    <reaction evidence="12 14">
        <text>5-amino-6-(5-phospho-D-ribitylamino)uracil + NADP(+) = 5-amino-6-(5-phospho-D-ribosylamino)uracil + NADPH + H(+)</text>
        <dbReference type="Rhea" id="RHEA:17845"/>
        <dbReference type="ChEBI" id="CHEBI:15378"/>
        <dbReference type="ChEBI" id="CHEBI:57783"/>
        <dbReference type="ChEBI" id="CHEBI:58349"/>
        <dbReference type="ChEBI" id="CHEBI:58421"/>
        <dbReference type="ChEBI" id="CHEBI:58453"/>
        <dbReference type="EC" id="1.1.1.193"/>
    </reaction>
</comment>
<dbReference type="NCBIfam" id="TIGR00326">
    <property type="entry name" value="eubact_ribD"/>
    <property type="match status" value="1"/>
</dbReference>
<dbReference type="Gene3D" id="3.40.430.10">
    <property type="entry name" value="Dihydrofolate Reductase, subunit A"/>
    <property type="match status" value="2"/>
</dbReference>
<keyword evidence="7 14" id="KW-0479">Metal-binding</keyword>
<gene>
    <name evidence="16" type="primary">ribD</name>
    <name evidence="16" type="ORF">RM423_01255</name>
</gene>
<comment type="function">
    <text evidence="1 14">Converts 2,5-diamino-6-(ribosylamino)-4(3h)-pyrimidinone 5'-phosphate into 5-amino-6-(ribosylamino)-2,4(1h,3h)-pyrimidinedione 5'-phosphate.</text>
</comment>
<dbReference type="InterPro" id="IPR002125">
    <property type="entry name" value="CMP_dCMP_dom"/>
</dbReference>
<evidence type="ECO:0000256" key="14">
    <source>
        <dbReference type="PIRNR" id="PIRNR006769"/>
    </source>
</evidence>
<evidence type="ECO:0000256" key="9">
    <source>
        <dbReference type="ARBA" id="ARBA00022857"/>
    </source>
</evidence>
<dbReference type="PROSITE" id="PS51747">
    <property type="entry name" value="CYT_DCMP_DEAMINASES_2"/>
    <property type="match status" value="1"/>
</dbReference>
<comment type="caution">
    <text evidence="16">The sequence shown here is derived from an EMBL/GenBank/DDBJ whole genome shotgun (WGS) entry which is preliminary data.</text>
</comment>
<protein>
    <recommendedName>
        <fullName evidence="14">Riboflavin biosynthesis protein RibD</fullName>
    </recommendedName>
    <domain>
        <recommendedName>
            <fullName evidence="14">Diaminohydroxyphosphoribosylaminopyrimidine deaminase</fullName>
            <shortName evidence="14">DRAP deaminase</shortName>
            <ecNumber evidence="14">3.5.4.26</ecNumber>
        </recommendedName>
        <alternativeName>
            <fullName evidence="14">Riboflavin-specific deaminase</fullName>
        </alternativeName>
    </domain>
    <domain>
        <recommendedName>
            <fullName evidence="14">5-amino-6-(5-phosphoribosylamino)uracil reductase</fullName>
            <ecNumber evidence="14">1.1.1.193</ecNumber>
        </recommendedName>
        <alternativeName>
            <fullName evidence="14">HTP reductase</fullName>
        </alternativeName>
    </domain>
</protein>
<evidence type="ECO:0000256" key="6">
    <source>
        <dbReference type="ARBA" id="ARBA00022619"/>
    </source>
</evidence>
<keyword evidence="10 14" id="KW-0560">Oxidoreductase</keyword>
<keyword evidence="9 14" id="KW-0521">NADP</keyword>
<dbReference type="PIRSF" id="PIRSF006769">
    <property type="entry name" value="RibD"/>
    <property type="match status" value="1"/>
</dbReference>
<keyword evidence="17" id="KW-1185">Reference proteome</keyword>
<dbReference type="InterPro" id="IPR024072">
    <property type="entry name" value="DHFR-like_dom_sf"/>
</dbReference>
<accession>A0ABU2J4V7</accession>
<comment type="similarity">
    <text evidence="5 14">In the C-terminal section; belongs to the HTP reductase family.</text>
</comment>
<keyword evidence="11" id="KW-0511">Multifunctional enzyme</keyword>
<evidence type="ECO:0000313" key="17">
    <source>
        <dbReference type="Proteomes" id="UP001183176"/>
    </source>
</evidence>
<comment type="pathway">
    <text evidence="3 14">Cofactor biosynthesis; riboflavin biosynthesis; 5-amino-6-(D-ribitylamino)uracil from GTP: step 3/4.</text>
</comment>
<dbReference type="EC" id="3.5.4.26" evidence="14"/>
<dbReference type="SUPFAM" id="SSF53597">
    <property type="entry name" value="Dihydrofolate reductase-like"/>
    <property type="match status" value="1"/>
</dbReference>
<evidence type="ECO:0000256" key="10">
    <source>
        <dbReference type="ARBA" id="ARBA00023002"/>
    </source>
</evidence>
<organism evidence="16 17">
    <name type="scientific">Jatrophihabitans lederbergiae</name>
    <dbReference type="NCBI Taxonomy" id="3075547"/>
    <lineage>
        <taxon>Bacteria</taxon>
        <taxon>Bacillati</taxon>
        <taxon>Actinomycetota</taxon>
        <taxon>Actinomycetes</taxon>
        <taxon>Jatrophihabitantales</taxon>
        <taxon>Jatrophihabitantaceae</taxon>
        <taxon>Jatrophihabitans</taxon>
    </lineage>
</organism>
<dbReference type="InterPro" id="IPR004794">
    <property type="entry name" value="Eubact_RibD"/>
</dbReference>
<dbReference type="Pfam" id="PF01872">
    <property type="entry name" value="RibD_C"/>
    <property type="match status" value="1"/>
</dbReference>
<evidence type="ECO:0000256" key="4">
    <source>
        <dbReference type="ARBA" id="ARBA00005259"/>
    </source>
</evidence>
<name>A0ABU2J4V7_9ACTN</name>
<dbReference type="PANTHER" id="PTHR38011">
    <property type="entry name" value="DIHYDROFOLATE REDUCTASE FAMILY PROTEIN (AFU_ORTHOLOGUE AFUA_8G06820)"/>
    <property type="match status" value="1"/>
</dbReference>
<dbReference type="Gene3D" id="3.40.140.10">
    <property type="entry name" value="Cytidine Deaminase, domain 2"/>
    <property type="match status" value="1"/>
</dbReference>
<evidence type="ECO:0000256" key="2">
    <source>
        <dbReference type="ARBA" id="ARBA00004882"/>
    </source>
</evidence>